<dbReference type="EMBL" id="BGPR01000002">
    <property type="protein sequence ID" value="GBL72730.1"/>
    <property type="molecule type" value="Genomic_DNA"/>
</dbReference>
<dbReference type="Proteomes" id="UP000499080">
    <property type="component" value="Unassembled WGS sequence"/>
</dbReference>
<protein>
    <submittedName>
        <fullName evidence="2">Uncharacterized protein</fullName>
    </submittedName>
</protein>
<comment type="caution">
    <text evidence="2">The sequence shown here is derived from an EMBL/GenBank/DDBJ whole genome shotgun (WGS) entry which is preliminary data.</text>
</comment>
<proteinExistence type="predicted"/>
<evidence type="ECO:0000313" key="2">
    <source>
        <dbReference type="EMBL" id="GBL72730.1"/>
    </source>
</evidence>
<gene>
    <name evidence="2" type="ORF">AVEN_127963_1</name>
</gene>
<feature type="region of interest" description="Disordered" evidence="1">
    <location>
        <begin position="102"/>
        <end position="125"/>
    </location>
</feature>
<accession>A0A4Y1ZZA2</accession>
<evidence type="ECO:0000313" key="3">
    <source>
        <dbReference type="Proteomes" id="UP000499080"/>
    </source>
</evidence>
<sequence>MNSRYAGWPCTRVQCIFPSPVRKYFLLLEPFPQDIHFEYHSRTFQARRNCDTNFLFNGVNSCLCDKPRLSSGKVSASGPDFSEDPSRLLVCCGSLERDVPVQVSSSSSDSGSKLRGPSQTSPRDALKRDINITKLNTLMWHTSNALHQILLEFIAHLLDKKERDFTAQREKA</sequence>
<organism evidence="2 3">
    <name type="scientific">Araneus ventricosus</name>
    <name type="common">Orbweaver spider</name>
    <name type="synonym">Epeira ventricosa</name>
    <dbReference type="NCBI Taxonomy" id="182803"/>
    <lineage>
        <taxon>Eukaryota</taxon>
        <taxon>Metazoa</taxon>
        <taxon>Ecdysozoa</taxon>
        <taxon>Arthropoda</taxon>
        <taxon>Chelicerata</taxon>
        <taxon>Arachnida</taxon>
        <taxon>Araneae</taxon>
        <taxon>Araneomorphae</taxon>
        <taxon>Entelegynae</taxon>
        <taxon>Araneoidea</taxon>
        <taxon>Araneidae</taxon>
        <taxon>Araneus</taxon>
    </lineage>
</organism>
<evidence type="ECO:0000256" key="1">
    <source>
        <dbReference type="SAM" id="MobiDB-lite"/>
    </source>
</evidence>
<dbReference type="AlphaFoldDB" id="A0A4Y1ZZA2"/>
<reference evidence="2 3" key="1">
    <citation type="journal article" date="2019" name="Sci. Rep.">
        <title>Orb-weaving spider Araneus ventricosus genome elucidates the spidroin gene catalogue.</title>
        <authorList>
            <person name="Kono N."/>
            <person name="Nakamura H."/>
            <person name="Ohtoshi R."/>
            <person name="Moran D.A.P."/>
            <person name="Shinohara A."/>
            <person name="Yoshida Y."/>
            <person name="Fujiwara M."/>
            <person name="Mori M."/>
            <person name="Tomita M."/>
            <person name="Arakawa K."/>
        </authorList>
    </citation>
    <scope>NUCLEOTIDE SEQUENCE [LARGE SCALE GENOMIC DNA]</scope>
</reference>
<name>A0A4Y1ZZA2_ARAVE</name>
<keyword evidence="3" id="KW-1185">Reference proteome</keyword>